<keyword evidence="2" id="KW-1185">Reference proteome</keyword>
<dbReference type="Proteomes" id="UP001396334">
    <property type="component" value="Unassembled WGS sequence"/>
</dbReference>
<name>A0ABR2PBW8_9ROSI</name>
<sequence>MFLQLNSADGAGRLGGIGRGGCGAFHGQIFPLGLSLEQAKGGFLKQEASARGKCFRNGVVDGINSSVKNVRKQCTSWNSWRGETGLGGPNEELEAPGR</sequence>
<organism evidence="1 2">
    <name type="scientific">Hibiscus sabdariffa</name>
    <name type="common">roselle</name>
    <dbReference type="NCBI Taxonomy" id="183260"/>
    <lineage>
        <taxon>Eukaryota</taxon>
        <taxon>Viridiplantae</taxon>
        <taxon>Streptophyta</taxon>
        <taxon>Embryophyta</taxon>
        <taxon>Tracheophyta</taxon>
        <taxon>Spermatophyta</taxon>
        <taxon>Magnoliopsida</taxon>
        <taxon>eudicotyledons</taxon>
        <taxon>Gunneridae</taxon>
        <taxon>Pentapetalae</taxon>
        <taxon>rosids</taxon>
        <taxon>malvids</taxon>
        <taxon>Malvales</taxon>
        <taxon>Malvaceae</taxon>
        <taxon>Malvoideae</taxon>
        <taxon>Hibiscus</taxon>
    </lineage>
</organism>
<protein>
    <submittedName>
        <fullName evidence="1">Uncharacterized protein</fullName>
    </submittedName>
</protein>
<evidence type="ECO:0000313" key="1">
    <source>
        <dbReference type="EMBL" id="KAK8985928.1"/>
    </source>
</evidence>
<comment type="caution">
    <text evidence="1">The sequence shown here is derived from an EMBL/GenBank/DDBJ whole genome shotgun (WGS) entry which is preliminary data.</text>
</comment>
<accession>A0ABR2PBW8</accession>
<dbReference type="EMBL" id="JBBPBN010000066">
    <property type="protein sequence ID" value="KAK8985928.1"/>
    <property type="molecule type" value="Genomic_DNA"/>
</dbReference>
<evidence type="ECO:0000313" key="2">
    <source>
        <dbReference type="Proteomes" id="UP001396334"/>
    </source>
</evidence>
<reference evidence="1 2" key="1">
    <citation type="journal article" date="2024" name="G3 (Bethesda)">
        <title>Genome assembly of Hibiscus sabdariffa L. provides insights into metabolisms of medicinal natural products.</title>
        <authorList>
            <person name="Kim T."/>
        </authorList>
    </citation>
    <scope>NUCLEOTIDE SEQUENCE [LARGE SCALE GENOMIC DNA]</scope>
    <source>
        <strain evidence="1">TK-2024</strain>
        <tissue evidence="1">Old leaves</tissue>
    </source>
</reference>
<proteinExistence type="predicted"/>
<gene>
    <name evidence="1" type="ORF">V6N11_037649</name>
</gene>